<keyword evidence="10" id="KW-0325">Glycoprotein</keyword>
<evidence type="ECO:0000256" key="9">
    <source>
        <dbReference type="ARBA" id="ARBA00023136"/>
    </source>
</evidence>
<evidence type="ECO:0000313" key="13">
    <source>
        <dbReference type="EMBL" id="KAJ3611700.1"/>
    </source>
</evidence>
<organism evidence="13 14">
    <name type="scientific">Muraenolepis orangiensis</name>
    <name type="common">Patagonian moray cod</name>
    <dbReference type="NCBI Taxonomy" id="630683"/>
    <lineage>
        <taxon>Eukaryota</taxon>
        <taxon>Metazoa</taxon>
        <taxon>Chordata</taxon>
        <taxon>Craniata</taxon>
        <taxon>Vertebrata</taxon>
        <taxon>Euteleostomi</taxon>
        <taxon>Actinopterygii</taxon>
        <taxon>Neopterygii</taxon>
        <taxon>Teleostei</taxon>
        <taxon>Neoteleostei</taxon>
        <taxon>Acanthomorphata</taxon>
        <taxon>Zeiogadaria</taxon>
        <taxon>Gadariae</taxon>
        <taxon>Gadiformes</taxon>
        <taxon>Muraenolepidoidei</taxon>
        <taxon>Muraenolepididae</taxon>
        <taxon>Muraenolepis</taxon>
    </lineage>
</organism>
<name>A0A9Q0EQN0_9TELE</name>
<dbReference type="OrthoDB" id="2139606at2759"/>
<comment type="similarity">
    <text evidence="2 12">Belongs to the glycosyltransferase 31 family.</text>
</comment>
<sequence>MMMTRRIEFLLTVALCLVLFLLLTRQLLPDAILGRERQYAVSRRPPYLGPPCFRNTSVANVTGFSDLPERLHNFMYYRHCKYFPMLLDLPDKCGGEAESSGVFLLLVIKSPPENFDRRVILRETWAKERQHKGLWIRRVFISGTTGADLEKRRMNKLLEVEHRQHGDVLQWDFQESFINLTLKQVLFLEWLDDRCPRVRFLLNGDDDIFAHTDNMVEYLQDVHGEPGGDKHLFVGSLMEGTGPVRELNKYFVPVQVQESDSYPAYCSGGGYLLSGHTARVLHNMSRSVPLHPIDDAYMGMCLAQAGLRPSGHMGVNPSGLRIPSSKVDPHDPCYYKDVLMVHRFMPQQLYVLWDQVHDPGLRCWSNSTWP</sequence>
<evidence type="ECO:0000256" key="11">
    <source>
        <dbReference type="ARBA" id="ARBA00043952"/>
    </source>
</evidence>
<keyword evidence="6" id="KW-0735">Signal-anchor</keyword>
<keyword evidence="3 12" id="KW-0328">Glycosyltransferase</keyword>
<comment type="subcellular location">
    <subcellularLocation>
        <location evidence="1 12">Golgi apparatus membrane</location>
        <topology evidence="1 12">Single-pass type II membrane protein</topology>
    </subcellularLocation>
</comment>
<evidence type="ECO:0000256" key="2">
    <source>
        <dbReference type="ARBA" id="ARBA00008661"/>
    </source>
</evidence>
<dbReference type="GO" id="GO:0000139">
    <property type="term" value="C:Golgi membrane"/>
    <property type="evidence" value="ECO:0007669"/>
    <property type="project" value="UniProtKB-SubCell"/>
</dbReference>
<comment type="caution">
    <text evidence="13">The sequence shown here is derived from an EMBL/GenBank/DDBJ whole genome shotgun (WGS) entry which is preliminary data.</text>
</comment>
<dbReference type="PANTHER" id="PTHR11214">
    <property type="entry name" value="BETA-1,3-N-ACETYLGLUCOSAMINYLTRANSFERASE"/>
    <property type="match status" value="1"/>
</dbReference>
<evidence type="ECO:0000256" key="5">
    <source>
        <dbReference type="ARBA" id="ARBA00022692"/>
    </source>
</evidence>
<dbReference type="Proteomes" id="UP001148018">
    <property type="component" value="Unassembled WGS sequence"/>
</dbReference>
<keyword evidence="7" id="KW-1133">Transmembrane helix</keyword>
<keyword evidence="4" id="KW-0808">Transferase</keyword>
<evidence type="ECO:0000256" key="8">
    <source>
        <dbReference type="ARBA" id="ARBA00023034"/>
    </source>
</evidence>
<reference evidence="13" key="1">
    <citation type="submission" date="2022-07" db="EMBL/GenBank/DDBJ databases">
        <title>Chromosome-level genome of Muraenolepis orangiensis.</title>
        <authorList>
            <person name="Kim J."/>
        </authorList>
    </citation>
    <scope>NUCLEOTIDE SEQUENCE</scope>
    <source>
        <strain evidence="13">KU_S4_2022</strain>
        <tissue evidence="13">Muscle</tissue>
    </source>
</reference>
<dbReference type="PANTHER" id="PTHR11214:SF23">
    <property type="entry name" value="N-ACETYLLACTOSAMINIDE BETA-1,3-N-ACETYLGLUCOSAMINYLTRANSFERASE 3"/>
    <property type="match status" value="1"/>
</dbReference>
<evidence type="ECO:0000256" key="6">
    <source>
        <dbReference type="ARBA" id="ARBA00022968"/>
    </source>
</evidence>
<evidence type="ECO:0000256" key="3">
    <source>
        <dbReference type="ARBA" id="ARBA00022676"/>
    </source>
</evidence>
<dbReference type="GO" id="GO:0016266">
    <property type="term" value="P:protein O-linked glycosylation via N-acetyl-galactosamine"/>
    <property type="evidence" value="ECO:0007669"/>
    <property type="project" value="UniProtKB-ARBA"/>
</dbReference>
<proteinExistence type="inferred from homology"/>
<keyword evidence="8 12" id="KW-0333">Golgi apparatus</keyword>
<accession>A0A9Q0EQN0</accession>
<dbReference type="Pfam" id="PF01762">
    <property type="entry name" value="Galactosyl_T"/>
    <property type="match status" value="1"/>
</dbReference>
<dbReference type="EMBL" id="JANIIK010000037">
    <property type="protein sequence ID" value="KAJ3611700.1"/>
    <property type="molecule type" value="Genomic_DNA"/>
</dbReference>
<dbReference type="GO" id="GO:0030311">
    <property type="term" value="P:poly-N-acetyllactosamine biosynthetic process"/>
    <property type="evidence" value="ECO:0007669"/>
    <property type="project" value="TreeGrafter"/>
</dbReference>
<dbReference type="GO" id="GO:0008499">
    <property type="term" value="F:N-acetyl-beta-D-glucosaminide beta-(1,3)-galactosyltransferase activity"/>
    <property type="evidence" value="ECO:0007669"/>
    <property type="project" value="UniProtKB-ARBA"/>
</dbReference>
<gene>
    <name evidence="13" type="ORF">NHX12_021714</name>
</gene>
<dbReference type="Gene3D" id="3.90.550.50">
    <property type="match status" value="1"/>
</dbReference>
<evidence type="ECO:0000256" key="1">
    <source>
        <dbReference type="ARBA" id="ARBA00004323"/>
    </source>
</evidence>
<dbReference type="InterPro" id="IPR002659">
    <property type="entry name" value="Glyco_trans_31"/>
</dbReference>
<dbReference type="AlphaFoldDB" id="A0A9Q0EQN0"/>
<dbReference type="FunFam" id="3.90.550.50:FF:000009">
    <property type="entry name" value="Hexosyltransferase"/>
    <property type="match status" value="1"/>
</dbReference>
<evidence type="ECO:0000256" key="12">
    <source>
        <dbReference type="RuleBase" id="RU363063"/>
    </source>
</evidence>
<evidence type="ECO:0000256" key="10">
    <source>
        <dbReference type="ARBA" id="ARBA00023180"/>
    </source>
</evidence>
<evidence type="ECO:0000313" key="14">
    <source>
        <dbReference type="Proteomes" id="UP001148018"/>
    </source>
</evidence>
<evidence type="ECO:0000256" key="7">
    <source>
        <dbReference type="ARBA" id="ARBA00022989"/>
    </source>
</evidence>
<keyword evidence="9" id="KW-0472">Membrane</keyword>
<comment type="pathway">
    <text evidence="11">Protein modification.</text>
</comment>
<evidence type="ECO:0000256" key="4">
    <source>
        <dbReference type="ARBA" id="ARBA00022679"/>
    </source>
</evidence>
<keyword evidence="14" id="KW-1185">Reference proteome</keyword>
<protein>
    <recommendedName>
        <fullName evidence="12">Hexosyltransferase</fullName>
        <ecNumber evidence="12">2.4.1.-</ecNumber>
    </recommendedName>
</protein>
<dbReference type="EC" id="2.4.1.-" evidence="12"/>
<keyword evidence="5" id="KW-0812">Transmembrane</keyword>